<comment type="caution">
    <text evidence="2">The sequence shown here is derived from an EMBL/GenBank/DDBJ whole genome shotgun (WGS) entry which is preliminary data.</text>
</comment>
<dbReference type="Proteomes" id="UP000244081">
    <property type="component" value="Unassembled WGS sequence"/>
</dbReference>
<dbReference type="OrthoDB" id="1633386at2"/>
<dbReference type="InterPro" id="IPR011928">
    <property type="entry name" value="Phage_phiJL001_Gp84"/>
</dbReference>
<evidence type="ECO:0000313" key="3">
    <source>
        <dbReference type="Proteomes" id="UP000244081"/>
    </source>
</evidence>
<dbReference type="Pfam" id="PF09356">
    <property type="entry name" value="Phage_BR0599"/>
    <property type="match status" value="1"/>
</dbReference>
<dbReference type="NCBIfam" id="TIGR02218">
    <property type="entry name" value="phg_TIGR02218"/>
    <property type="match status" value="1"/>
</dbReference>
<keyword evidence="3" id="KW-1185">Reference proteome</keyword>
<reference evidence="2 3" key="1">
    <citation type="submission" date="2018-04" db="EMBL/GenBank/DDBJ databases">
        <title>Genomic Encyclopedia of Archaeal and Bacterial Type Strains, Phase II (KMG-II): from individual species to whole genera.</title>
        <authorList>
            <person name="Goeker M."/>
        </authorList>
    </citation>
    <scope>NUCLEOTIDE SEQUENCE [LARGE SCALE GENOMIC DNA]</scope>
    <source>
        <strain evidence="2 3">DSM 23382</strain>
    </source>
</reference>
<dbReference type="InterPro" id="IPR018964">
    <property type="entry name" value="Phage_phiJL001_Gp84_C"/>
</dbReference>
<evidence type="ECO:0000259" key="1">
    <source>
        <dbReference type="Pfam" id="PF09356"/>
    </source>
</evidence>
<name>A0A2T5V1K9_9HYPH</name>
<gene>
    <name evidence="2" type="ORF">C8N35_110128</name>
</gene>
<dbReference type="RefSeq" id="WP_107991521.1">
    <property type="nucleotide sequence ID" value="NZ_QAYG01000010.1"/>
</dbReference>
<dbReference type="AlphaFoldDB" id="A0A2T5V1K9"/>
<protein>
    <submittedName>
        <fullName evidence="2">Putative phage protein (TIGR02218 family)</fullName>
    </submittedName>
</protein>
<sequence>MKTLDPAFAAHLAAGATTLATCWKAARGDGTVLGFTDHDADIVFDGVTYLADSGPEASEATTGPGLAVGGSEIAGALNDLVLSGEPLSEADLAAGLWDRARIEVWRVNWADPAERMLMRIAEIGEVTRADGAFKAELRSLAQGLEEVRGRVFSHVCDADLGDARCGVDVETGAYRGTGIVSMVWDERRIVVAGLDGFAEDFFARGLLRWTSGANMGRAMEVTGHAIGADGAVLTLWLAPSAAITAGDGFTVSAGCDKRAATCRAKFANLINFRGFPHMPGNDFALSYPDRNTGVNDGGALVE</sequence>
<dbReference type="EMBL" id="QAYG01000010">
    <property type="protein sequence ID" value="PTW57649.1"/>
    <property type="molecule type" value="Genomic_DNA"/>
</dbReference>
<dbReference type="Pfam" id="PF09931">
    <property type="entry name" value="Phage_phiJL001_Gp84_N"/>
    <property type="match status" value="1"/>
</dbReference>
<evidence type="ECO:0000313" key="2">
    <source>
        <dbReference type="EMBL" id="PTW57649.1"/>
    </source>
</evidence>
<accession>A0A2T5V1K9</accession>
<feature type="domain" description="Bacteriophage phiJL001 Gp84 C-terminal" evidence="1">
    <location>
        <begin position="201"/>
        <end position="282"/>
    </location>
</feature>
<proteinExistence type="predicted"/>
<organism evidence="2 3">
    <name type="scientific">Breoghania corrubedonensis</name>
    <dbReference type="NCBI Taxonomy" id="665038"/>
    <lineage>
        <taxon>Bacteria</taxon>
        <taxon>Pseudomonadati</taxon>
        <taxon>Pseudomonadota</taxon>
        <taxon>Alphaproteobacteria</taxon>
        <taxon>Hyphomicrobiales</taxon>
        <taxon>Stappiaceae</taxon>
        <taxon>Breoghania</taxon>
    </lineage>
</organism>